<evidence type="ECO:0000256" key="8">
    <source>
        <dbReference type="ARBA" id="ARBA00023163"/>
    </source>
</evidence>
<dbReference type="InterPro" id="IPR051140">
    <property type="entry name" value="GATA_TF"/>
</dbReference>
<evidence type="ECO:0000313" key="14">
    <source>
        <dbReference type="Proteomes" id="UP000634136"/>
    </source>
</evidence>
<evidence type="ECO:0000256" key="1">
    <source>
        <dbReference type="ARBA" id="ARBA00005694"/>
    </source>
</evidence>
<keyword evidence="9" id="KW-0539">Nucleus</keyword>
<organism evidence="13 14">
    <name type="scientific">Senna tora</name>
    <dbReference type="NCBI Taxonomy" id="362788"/>
    <lineage>
        <taxon>Eukaryota</taxon>
        <taxon>Viridiplantae</taxon>
        <taxon>Streptophyta</taxon>
        <taxon>Embryophyta</taxon>
        <taxon>Tracheophyta</taxon>
        <taxon>Spermatophyta</taxon>
        <taxon>Magnoliopsida</taxon>
        <taxon>eudicotyledons</taxon>
        <taxon>Gunneridae</taxon>
        <taxon>Pentapetalae</taxon>
        <taxon>rosids</taxon>
        <taxon>fabids</taxon>
        <taxon>Fabales</taxon>
        <taxon>Fabaceae</taxon>
        <taxon>Caesalpinioideae</taxon>
        <taxon>Cassia clade</taxon>
        <taxon>Senna</taxon>
    </lineage>
</organism>
<dbReference type="GO" id="GO:0005634">
    <property type="term" value="C:nucleus"/>
    <property type="evidence" value="ECO:0007669"/>
    <property type="project" value="TreeGrafter"/>
</dbReference>
<reference evidence="13" key="1">
    <citation type="submission" date="2020-09" db="EMBL/GenBank/DDBJ databases">
        <title>Genome-Enabled Discovery of Anthraquinone Biosynthesis in Senna tora.</title>
        <authorList>
            <person name="Kang S.-H."/>
            <person name="Pandey R.P."/>
            <person name="Lee C.-M."/>
            <person name="Sim J.-S."/>
            <person name="Jeong J.-T."/>
            <person name="Choi B.-S."/>
            <person name="Jung M."/>
            <person name="Ginzburg D."/>
            <person name="Zhao K."/>
            <person name="Won S.Y."/>
            <person name="Oh T.-J."/>
            <person name="Yu Y."/>
            <person name="Kim N.-H."/>
            <person name="Lee O.R."/>
            <person name="Lee T.-H."/>
            <person name="Bashyal P."/>
            <person name="Kim T.-S."/>
            <person name="Lee W.-H."/>
            <person name="Kawkins C."/>
            <person name="Kim C.-K."/>
            <person name="Kim J.S."/>
            <person name="Ahn B.O."/>
            <person name="Rhee S.Y."/>
            <person name="Sohng J.K."/>
        </authorList>
    </citation>
    <scope>NUCLEOTIDE SEQUENCE</scope>
    <source>
        <tissue evidence="13">Leaf</tissue>
    </source>
</reference>
<evidence type="ECO:0000256" key="10">
    <source>
        <dbReference type="PROSITE-ProRule" id="PRU00094"/>
    </source>
</evidence>
<dbReference type="Pfam" id="PF00320">
    <property type="entry name" value="GATA"/>
    <property type="match status" value="1"/>
</dbReference>
<evidence type="ECO:0000259" key="12">
    <source>
        <dbReference type="PROSITE" id="PS50114"/>
    </source>
</evidence>
<dbReference type="AlphaFoldDB" id="A0A834SYZ2"/>
<dbReference type="Proteomes" id="UP000634136">
    <property type="component" value="Unassembled WGS sequence"/>
</dbReference>
<name>A0A834SYZ2_9FABA</name>
<evidence type="ECO:0000256" key="6">
    <source>
        <dbReference type="ARBA" id="ARBA00023125"/>
    </source>
</evidence>
<dbReference type="PROSITE" id="PS50114">
    <property type="entry name" value="GATA_ZN_FINGER_2"/>
    <property type="match status" value="1"/>
</dbReference>
<dbReference type="GO" id="GO:0043565">
    <property type="term" value="F:sequence-specific DNA binding"/>
    <property type="evidence" value="ECO:0007669"/>
    <property type="project" value="InterPro"/>
</dbReference>
<evidence type="ECO:0000256" key="2">
    <source>
        <dbReference type="ARBA" id="ARBA00022723"/>
    </source>
</evidence>
<dbReference type="OrthoDB" id="2162994at2759"/>
<dbReference type="PANTHER" id="PTHR45658">
    <property type="entry name" value="GATA TRANSCRIPTION FACTOR"/>
    <property type="match status" value="1"/>
</dbReference>
<proteinExistence type="inferred from homology"/>
<dbReference type="SUPFAM" id="SSF57716">
    <property type="entry name" value="Glucocorticoid receptor-like (DNA-binding domain)"/>
    <property type="match status" value="1"/>
</dbReference>
<protein>
    <submittedName>
        <fullName evidence="13">GATA transcription factor 8-like</fullName>
    </submittedName>
</protein>
<comment type="similarity">
    <text evidence="1">Belongs to the type IV zinc-finger family. Class A subfamily.</text>
</comment>
<evidence type="ECO:0000256" key="7">
    <source>
        <dbReference type="ARBA" id="ARBA00023159"/>
    </source>
</evidence>
<feature type="domain" description="GATA-type" evidence="12">
    <location>
        <begin position="220"/>
        <end position="256"/>
    </location>
</feature>
<sequence>MIEQDETDFGGFFDHIDDLLDFPADDVDVGAASFPAATMTCPSIWPAVSDPVFSGNSSPELSMPYEDIVQLEWLPNFVDYDPSCGSLTLEKVEQKQNQFQTFSPVSVLERGGGGGGSSSSSSGEKNAPCSPEIYIPVPSCVRGARSKRPRPATFNPRSAMQCFISPAALSVGENTIIMTLPNNAISKTSSDSDQNFAESRPLIKKKKKKARSSHHNIVASQEVRKCMHCEITKTPQWRAGPFGPKSLCNACGVRYKSGRLFPEYRPAASPTFCPSLHSNSHQKVLEMRSKSGEVTAAAAAASMEVHSADATPEVLIPNTDGSLTLEYMAGINGRIGAIDDDDDNIIAFREGL</sequence>
<dbReference type="SMART" id="SM00401">
    <property type="entry name" value="ZnF_GATA"/>
    <property type="match status" value="1"/>
</dbReference>
<dbReference type="InterPro" id="IPR000679">
    <property type="entry name" value="Znf_GATA"/>
</dbReference>
<keyword evidence="4" id="KW-0862">Zinc</keyword>
<dbReference type="PANTHER" id="PTHR45658:SF51">
    <property type="entry name" value="GATA TRANSCRIPTION FACTOR 8"/>
    <property type="match status" value="1"/>
</dbReference>
<comment type="caution">
    <text evidence="13">The sequence shown here is derived from an EMBL/GenBank/DDBJ whole genome shotgun (WGS) entry which is preliminary data.</text>
</comment>
<evidence type="ECO:0000256" key="4">
    <source>
        <dbReference type="ARBA" id="ARBA00022833"/>
    </source>
</evidence>
<gene>
    <name evidence="13" type="ORF">G2W53_032818</name>
</gene>
<feature type="region of interest" description="Disordered" evidence="11">
    <location>
        <begin position="105"/>
        <end position="130"/>
    </location>
</feature>
<keyword evidence="3 10" id="KW-0863">Zinc-finger</keyword>
<dbReference type="FunFam" id="3.30.50.10:FF:000018">
    <property type="entry name" value="GATA transcription factor"/>
    <property type="match status" value="1"/>
</dbReference>
<evidence type="ECO:0000313" key="13">
    <source>
        <dbReference type="EMBL" id="KAF7811842.1"/>
    </source>
</evidence>
<dbReference type="GO" id="GO:0006355">
    <property type="term" value="P:regulation of DNA-templated transcription"/>
    <property type="evidence" value="ECO:0007669"/>
    <property type="project" value="InterPro"/>
</dbReference>
<keyword evidence="6" id="KW-0238">DNA-binding</keyword>
<keyword evidence="8" id="KW-0804">Transcription</keyword>
<evidence type="ECO:0000256" key="9">
    <source>
        <dbReference type="ARBA" id="ARBA00023242"/>
    </source>
</evidence>
<evidence type="ECO:0000256" key="5">
    <source>
        <dbReference type="ARBA" id="ARBA00023015"/>
    </source>
</evidence>
<dbReference type="GO" id="GO:0030154">
    <property type="term" value="P:cell differentiation"/>
    <property type="evidence" value="ECO:0007669"/>
    <property type="project" value="TreeGrafter"/>
</dbReference>
<keyword evidence="2" id="KW-0479">Metal-binding</keyword>
<accession>A0A834SYZ2</accession>
<dbReference type="Gene3D" id="3.30.50.10">
    <property type="entry name" value="Erythroid Transcription Factor GATA-1, subunit A"/>
    <property type="match status" value="1"/>
</dbReference>
<dbReference type="GO" id="GO:0008270">
    <property type="term" value="F:zinc ion binding"/>
    <property type="evidence" value="ECO:0007669"/>
    <property type="project" value="UniProtKB-KW"/>
</dbReference>
<evidence type="ECO:0000256" key="11">
    <source>
        <dbReference type="SAM" id="MobiDB-lite"/>
    </source>
</evidence>
<dbReference type="InterPro" id="IPR013088">
    <property type="entry name" value="Znf_NHR/GATA"/>
</dbReference>
<keyword evidence="7" id="KW-0010">Activator</keyword>
<dbReference type="EMBL" id="JAAIUW010000010">
    <property type="protein sequence ID" value="KAF7811842.1"/>
    <property type="molecule type" value="Genomic_DNA"/>
</dbReference>
<keyword evidence="14" id="KW-1185">Reference proteome</keyword>
<keyword evidence="5" id="KW-0805">Transcription regulation</keyword>
<dbReference type="PROSITE" id="PS00344">
    <property type="entry name" value="GATA_ZN_FINGER_1"/>
    <property type="match status" value="1"/>
</dbReference>
<evidence type="ECO:0000256" key="3">
    <source>
        <dbReference type="ARBA" id="ARBA00022771"/>
    </source>
</evidence>
<dbReference type="CDD" id="cd00202">
    <property type="entry name" value="ZnF_GATA"/>
    <property type="match status" value="1"/>
</dbReference>